<dbReference type="SUPFAM" id="SSF55729">
    <property type="entry name" value="Acyl-CoA N-acyltransferases (Nat)"/>
    <property type="match status" value="1"/>
</dbReference>
<dbReference type="GO" id="GO:0016747">
    <property type="term" value="F:acyltransferase activity, transferring groups other than amino-acyl groups"/>
    <property type="evidence" value="ECO:0007669"/>
    <property type="project" value="InterPro"/>
</dbReference>
<dbReference type="Proteomes" id="UP000024547">
    <property type="component" value="Unassembled WGS sequence"/>
</dbReference>
<evidence type="ECO:0000313" key="2">
    <source>
        <dbReference type="EMBL" id="KCZ63515.1"/>
    </source>
</evidence>
<sequence length="173" mass="19649">MHLPILFTDRLVLRPPEIHHFEPSATMWASENVTRHIGGKPRSRQEAWFTICRNRGMWELLGYGSWAIEDRETGEFVGEGGFADFERGMNPNLSGWPEAGWVFIEKAWGKGYASEAVGAMHEWLDQNKPGQSVCIIDPGNAGSIRVAEKCGYKFWRASEYRGTSVNVYRRNLA</sequence>
<reference evidence="2 3" key="1">
    <citation type="journal article" date="2014" name="Antonie Van Leeuwenhoek">
        <title>Hyphomonas beringensis sp. nov. and Hyphomonas chukchiensis sp. nov., isolated from surface seawater of the Bering Sea and Chukchi Sea.</title>
        <authorList>
            <person name="Li C."/>
            <person name="Lai Q."/>
            <person name="Li G."/>
            <person name="Dong C."/>
            <person name="Wang J."/>
            <person name="Liao Y."/>
            <person name="Shao Z."/>
        </authorList>
    </citation>
    <scope>NUCLEOTIDE SEQUENCE [LARGE SCALE GENOMIC DNA]</scope>
    <source>
        <strain evidence="2 3">22II1-22F38</strain>
    </source>
</reference>
<evidence type="ECO:0000259" key="1">
    <source>
        <dbReference type="Pfam" id="PF13302"/>
    </source>
</evidence>
<dbReference type="RefSeq" id="WP_035549649.1">
    <property type="nucleotide sequence ID" value="NZ_AWFH01000006.1"/>
</dbReference>
<feature type="domain" description="N-acetyltransferase" evidence="1">
    <location>
        <begin position="10"/>
        <end position="153"/>
    </location>
</feature>
<comment type="caution">
    <text evidence="2">The sequence shown here is derived from an EMBL/GenBank/DDBJ whole genome shotgun (WGS) entry which is preliminary data.</text>
</comment>
<dbReference type="STRING" id="1280948.HY36_14565"/>
<protein>
    <recommendedName>
        <fullName evidence="1">N-acetyltransferase domain-containing protein</fullName>
    </recommendedName>
</protein>
<accession>A0A059E7F2</accession>
<keyword evidence="3" id="KW-1185">Reference proteome</keyword>
<dbReference type="PATRIC" id="fig|1280948.3.peg.1149"/>
<dbReference type="Gene3D" id="3.40.630.30">
    <property type="match status" value="1"/>
</dbReference>
<dbReference type="InterPro" id="IPR016181">
    <property type="entry name" value="Acyl_CoA_acyltransferase"/>
</dbReference>
<dbReference type="OrthoDB" id="6293260at2"/>
<dbReference type="eggNOG" id="COG1670">
    <property type="taxonomic scope" value="Bacteria"/>
</dbReference>
<dbReference type="AlphaFoldDB" id="A0A059E7F2"/>
<name>A0A059E7F2_9PROT</name>
<dbReference type="PANTHER" id="PTHR43792">
    <property type="entry name" value="GNAT FAMILY, PUTATIVE (AFU_ORTHOLOGUE AFUA_3G00765)-RELATED-RELATED"/>
    <property type="match status" value="1"/>
</dbReference>
<dbReference type="InterPro" id="IPR000182">
    <property type="entry name" value="GNAT_dom"/>
</dbReference>
<gene>
    <name evidence="2" type="ORF">HY36_14565</name>
</gene>
<dbReference type="PANTHER" id="PTHR43792:SF16">
    <property type="entry name" value="N-ACETYLTRANSFERASE DOMAIN-CONTAINING PROTEIN"/>
    <property type="match status" value="1"/>
</dbReference>
<organism evidence="2 3">
    <name type="scientific">Hyphomonas atlantica</name>
    <dbReference type="NCBI Taxonomy" id="1280948"/>
    <lineage>
        <taxon>Bacteria</taxon>
        <taxon>Pseudomonadati</taxon>
        <taxon>Pseudomonadota</taxon>
        <taxon>Alphaproteobacteria</taxon>
        <taxon>Hyphomonadales</taxon>
        <taxon>Hyphomonadaceae</taxon>
        <taxon>Hyphomonas</taxon>
    </lineage>
</organism>
<evidence type="ECO:0000313" key="3">
    <source>
        <dbReference type="Proteomes" id="UP000024547"/>
    </source>
</evidence>
<dbReference type="Pfam" id="PF13302">
    <property type="entry name" value="Acetyltransf_3"/>
    <property type="match status" value="1"/>
</dbReference>
<dbReference type="InterPro" id="IPR051531">
    <property type="entry name" value="N-acetyltransferase"/>
</dbReference>
<dbReference type="EMBL" id="AWFH01000006">
    <property type="protein sequence ID" value="KCZ63515.1"/>
    <property type="molecule type" value="Genomic_DNA"/>
</dbReference>
<proteinExistence type="predicted"/>